<evidence type="ECO:0000256" key="1">
    <source>
        <dbReference type="ARBA" id="ARBA00008361"/>
    </source>
</evidence>
<dbReference type="EMBL" id="JACAZI010000002">
    <property type="protein sequence ID" value="KAF7369051.1"/>
    <property type="molecule type" value="Genomic_DNA"/>
</dbReference>
<dbReference type="Gene3D" id="3.40.50.150">
    <property type="entry name" value="Vaccinia Virus protein VP39"/>
    <property type="match status" value="1"/>
</dbReference>
<dbReference type="SUPFAM" id="SSF53335">
    <property type="entry name" value="S-adenosyl-L-methionine-dependent methyltransferases"/>
    <property type="match status" value="1"/>
</dbReference>
<comment type="similarity">
    <text evidence="1">Belongs to the methyltransferase superfamily.</text>
</comment>
<dbReference type="Pfam" id="PF08241">
    <property type="entry name" value="Methyltransf_11"/>
    <property type="match status" value="1"/>
</dbReference>
<evidence type="ECO:0000256" key="3">
    <source>
        <dbReference type="ARBA" id="ARBA00022679"/>
    </source>
</evidence>
<keyword evidence="6" id="KW-1185">Reference proteome</keyword>
<dbReference type="GO" id="GO:0032259">
    <property type="term" value="P:methylation"/>
    <property type="evidence" value="ECO:0007669"/>
    <property type="project" value="UniProtKB-KW"/>
</dbReference>
<keyword evidence="3" id="KW-0808">Transferase</keyword>
<dbReference type="PROSITE" id="PS51140">
    <property type="entry name" value="CUE"/>
    <property type="match status" value="1"/>
</dbReference>
<gene>
    <name evidence="5" type="ORF">MVEN_00231900</name>
</gene>
<dbReference type="InterPro" id="IPR003892">
    <property type="entry name" value="CUE"/>
</dbReference>
<dbReference type="InterPro" id="IPR051052">
    <property type="entry name" value="Diverse_substrate_MTase"/>
</dbReference>
<feature type="domain" description="CUE" evidence="4">
    <location>
        <begin position="267"/>
        <end position="309"/>
    </location>
</feature>
<dbReference type="CDD" id="cd14424">
    <property type="entry name" value="CUE_Cue1p_like"/>
    <property type="match status" value="1"/>
</dbReference>
<dbReference type="PANTHER" id="PTHR44942">
    <property type="entry name" value="METHYLTRANSF_11 DOMAIN-CONTAINING PROTEIN"/>
    <property type="match status" value="1"/>
</dbReference>
<protein>
    <submittedName>
        <fullName evidence="5">CUE domain-containing protein</fullName>
    </submittedName>
</protein>
<dbReference type="GO" id="GO:0043130">
    <property type="term" value="F:ubiquitin binding"/>
    <property type="evidence" value="ECO:0007669"/>
    <property type="project" value="InterPro"/>
</dbReference>
<dbReference type="Gene3D" id="1.10.8.10">
    <property type="entry name" value="DNA helicase RuvA subunit, C-terminal domain"/>
    <property type="match status" value="1"/>
</dbReference>
<evidence type="ECO:0000313" key="6">
    <source>
        <dbReference type="Proteomes" id="UP000620124"/>
    </source>
</evidence>
<keyword evidence="2" id="KW-0489">Methyltransferase</keyword>
<reference evidence="5" key="1">
    <citation type="submission" date="2020-05" db="EMBL/GenBank/DDBJ databases">
        <title>Mycena genomes resolve the evolution of fungal bioluminescence.</title>
        <authorList>
            <person name="Tsai I.J."/>
        </authorList>
    </citation>
    <scope>NUCLEOTIDE SEQUENCE</scope>
    <source>
        <strain evidence="5">CCC161011</strain>
    </source>
</reference>
<dbReference type="CDD" id="cd02440">
    <property type="entry name" value="AdoMet_MTases"/>
    <property type="match status" value="1"/>
</dbReference>
<dbReference type="Pfam" id="PF02845">
    <property type="entry name" value="CUE"/>
    <property type="match status" value="1"/>
</dbReference>
<dbReference type="SMART" id="SM00546">
    <property type="entry name" value="CUE"/>
    <property type="match status" value="1"/>
</dbReference>
<dbReference type="PANTHER" id="PTHR44942:SF4">
    <property type="entry name" value="METHYLTRANSFERASE TYPE 11 DOMAIN-CONTAINING PROTEIN"/>
    <property type="match status" value="1"/>
</dbReference>
<evidence type="ECO:0000259" key="4">
    <source>
        <dbReference type="PROSITE" id="PS51140"/>
    </source>
</evidence>
<dbReference type="AlphaFoldDB" id="A0A8H6Z384"/>
<accession>A0A8H6Z384</accession>
<evidence type="ECO:0000313" key="5">
    <source>
        <dbReference type="EMBL" id="KAF7369051.1"/>
    </source>
</evidence>
<sequence length="420" mass="46514">MSAVHPTAQIGFAHGTNELYNKVRAQYQPQVLSHLHKAIKSSDPLNIVEIGSGTGLFTRALLAHDEWKTVRSYKAVDPSEGMRETFAKYTTDERVVLSEGTFANTGAESGWADLIVIAQAFHWCLDHEEAAAEFARVLKPGGVLALIWIHESRDIAPWLEQFRARVERDEGDTPRSRSGAWRQLFNTPSYKKSFTPPEEAAIRYVIPNTLEGIVSRGLSSSRVVVLTDAEKEVFVKDVEAIVRRGEGNDSPSERSAADTLGFRPKPVSQDMIDTISNMFPDIPPDNIRYDLLRTGSVELSSNKILERGFLDPPPPAYFTLYPRDANADQTARAAQAGGGGATSTAVKTQKQSLIDRYNLQERVAQPSTTLIGEDQIGGKAVWEDSPEKREASLKERKAQMILAARQRMLAQQQQKKDAAP</sequence>
<comment type="caution">
    <text evidence="5">The sequence shown here is derived from an EMBL/GenBank/DDBJ whole genome shotgun (WGS) entry which is preliminary data.</text>
</comment>
<dbReference type="Proteomes" id="UP000620124">
    <property type="component" value="Unassembled WGS sequence"/>
</dbReference>
<proteinExistence type="inferred from homology"/>
<dbReference type="GO" id="GO:0008757">
    <property type="term" value="F:S-adenosylmethionine-dependent methyltransferase activity"/>
    <property type="evidence" value="ECO:0007669"/>
    <property type="project" value="InterPro"/>
</dbReference>
<organism evidence="5 6">
    <name type="scientific">Mycena venus</name>
    <dbReference type="NCBI Taxonomy" id="2733690"/>
    <lineage>
        <taxon>Eukaryota</taxon>
        <taxon>Fungi</taxon>
        <taxon>Dikarya</taxon>
        <taxon>Basidiomycota</taxon>
        <taxon>Agaricomycotina</taxon>
        <taxon>Agaricomycetes</taxon>
        <taxon>Agaricomycetidae</taxon>
        <taxon>Agaricales</taxon>
        <taxon>Marasmiineae</taxon>
        <taxon>Mycenaceae</taxon>
        <taxon>Mycena</taxon>
    </lineage>
</organism>
<dbReference type="OrthoDB" id="66144at2759"/>
<dbReference type="InterPro" id="IPR013216">
    <property type="entry name" value="Methyltransf_11"/>
</dbReference>
<evidence type="ECO:0000256" key="2">
    <source>
        <dbReference type="ARBA" id="ARBA00022603"/>
    </source>
</evidence>
<dbReference type="InterPro" id="IPR029063">
    <property type="entry name" value="SAM-dependent_MTases_sf"/>
</dbReference>
<name>A0A8H6Z384_9AGAR</name>